<dbReference type="Gene3D" id="3.90.1150.10">
    <property type="entry name" value="Aspartate Aminotransferase, domain 1"/>
    <property type="match status" value="1"/>
</dbReference>
<gene>
    <name evidence="12" type="ORF">BJ508DRAFT_204179</name>
</gene>
<evidence type="ECO:0000256" key="6">
    <source>
        <dbReference type="ARBA" id="ARBA00025785"/>
    </source>
</evidence>
<dbReference type="InterPro" id="IPR015421">
    <property type="entry name" value="PyrdxlP-dep_Trfase_major"/>
</dbReference>
<evidence type="ECO:0000256" key="5">
    <source>
        <dbReference type="ARBA" id="ARBA00022898"/>
    </source>
</evidence>
<dbReference type="Pfam" id="PF00155">
    <property type="entry name" value="Aminotran_1_2"/>
    <property type="match status" value="1"/>
</dbReference>
<feature type="region of interest" description="Disordered" evidence="10">
    <location>
        <begin position="1"/>
        <end position="27"/>
    </location>
</feature>
<dbReference type="EMBL" id="ML119649">
    <property type="protein sequence ID" value="RPA86441.1"/>
    <property type="molecule type" value="Genomic_DNA"/>
</dbReference>
<keyword evidence="3" id="KW-0032">Aminotransferase</keyword>
<dbReference type="FunFam" id="3.90.1150.10:FF:000010">
    <property type="entry name" value="Alanine aminotransferase 2"/>
    <property type="match status" value="1"/>
</dbReference>
<evidence type="ECO:0000256" key="7">
    <source>
        <dbReference type="ARBA" id="ARBA00077894"/>
    </source>
</evidence>
<dbReference type="InterPro" id="IPR045088">
    <property type="entry name" value="ALAT1/2-like"/>
</dbReference>
<evidence type="ECO:0000256" key="10">
    <source>
        <dbReference type="SAM" id="MobiDB-lite"/>
    </source>
</evidence>
<evidence type="ECO:0000313" key="13">
    <source>
        <dbReference type="Proteomes" id="UP000275078"/>
    </source>
</evidence>
<evidence type="ECO:0000256" key="9">
    <source>
        <dbReference type="ARBA" id="ARBA00080525"/>
    </source>
</evidence>
<evidence type="ECO:0000256" key="4">
    <source>
        <dbReference type="ARBA" id="ARBA00022679"/>
    </source>
</evidence>
<organism evidence="12 13">
    <name type="scientific">Ascobolus immersus RN42</name>
    <dbReference type="NCBI Taxonomy" id="1160509"/>
    <lineage>
        <taxon>Eukaryota</taxon>
        <taxon>Fungi</taxon>
        <taxon>Dikarya</taxon>
        <taxon>Ascomycota</taxon>
        <taxon>Pezizomycotina</taxon>
        <taxon>Pezizomycetes</taxon>
        <taxon>Pezizales</taxon>
        <taxon>Ascobolaceae</taxon>
        <taxon>Ascobolus</taxon>
    </lineage>
</organism>
<dbReference type="InterPro" id="IPR015424">
    <property type="entry name" value="PyrdxlP-dep_Trfase"/>
</dbReference>
<feature type="domain" description="Aminotransferase class I/classII large" evidence="11">
    <location>
        <begin position="142"/>
        <end position="511"/>
    </location>
</feature>
<comment type="similarity">
    <text evidence="6">Belongs to the class-I pyridoxal-phosphate-dependent aminotransferase family. Alanine aminotransferase subfamily.</text>
</comment>
<dbReference type="UniPathway" id="UPA00528">
    <property type="reaction ID" value="UER00586"/>
</dbReference>
<accession>A0A3N4IQE9</accession>
<reference evidence="12 13" key="1">
    <citation type="journal article" date="2018" name="Nat. Ecol. Evol.">
        <title>Pezizomycetes genomes reveal the molecular basis of ectomycorrhizal truffle lifestyle.</title>
        <authorList>
            <person name="Murat C."/>
            <person name="Payen T."/>
            <person name="Noel B."/>
            <person name="Kuo A."/>
            <person name="Morin E."/>
            <person name="Chen J."/>
            <person name="Kohler A."/>
            <person name="Krizsan K."/>
            <person name="Balestrini R."/>
            <person name="Da Silva C."/>
            <person name="Montanini B."/>
            <person name="Hainaut M."/>
            <person name="Levati E."/>
            <person name="Barry K.W."/>
            <person name="Belfiori B."/>
            <person name="Cichocki N."/>
            <person name="Clum A."/>
            <person name="Dockter R.B."/>
            <person name="Fauchery L."/>
            <person name="Guy J."/>
            <person name="Iotti M."/>
            <person name="Le Tacon F."/>
            <person name="Lindquist E.A."/>
            <person name="Lipzen A."/>
            <person name="Malagnac F."/>
            <person name="Mello A."/>
            <person name="Molinier V."/>
            <person name="Miyauchi S."/>
            <person name="Poulain J."/>
            <person name="Riccioni C."/>
            <person name="Rubini A."/>
            <person name="Sitrit Y."/>
            <person name="Splivallo R."/>
            <person name="Traeger S."/>
            <person name="Wang M."/>
            <person name="Zifcakova L."/>
            <person name="Wipf D."/>
            <person name="Zambonelli A."/>
            <person name="Paolocci F."/>
            <person name="Nowrousian M."/>
            <person name="Ottonello S."/>
            <person name="Baldrian P."/>
            <person name="Spatafora J.W."/>
            <person name="Henrissat B."/>
            <person name="Nagy L.G."/>
            <person name="Aury J.M."/>
            <person name="Wincker P."/>
            <person name="Grigoriev I.V."/>
            <person name="Bonfante P."/>
            <person name="Martin F.M."/>
        </authorList>
    </citation>
    <scope>NUCLEOTIDE SEQUENCE [LARGE SCALE GENOMIC DNA]</scope>
    <source>
        <strain evidence="12 13">RN42</strain>
    </source>
</reference>
<keyword evidence="5" id="KW-0663">Pyridoxal phosphate</keyword>
<protein>
    <recommendedName>
        <fullName evidence="7">Glutamate pyruvate transaminase</fullName>
    </recommendedName>
    <alternativeName>
        <fullName evidence="8">Glutamic--alanine transaminase</fullName>
    </alternativeName>
    <alternativeName>
        <fullName evidence="9">Glutamic--pyruvic transaminase</fullName>
    </alternativeName>
</protein>
<dbReference type="STRING" id="1160509.A0A3N4IQE9"/>
<proteinExistence type="inferred from homology"/>
<sequence>MSKTTETSTQQQSSPKQARTIITGSSPISDSIVPTLASLTHTKRPALTVDNINQKVRSAEYAVRGELAVLSEQLRLDLKDPEKAKDLPFPEVISANIGNPQQLDQKPITFFRQVLSLLECPTLLEFEGDAQKKAAVEQLYAPDAIERARTLLKAVGSVGAYSQSQGALEIRKNVAKFIEERDGFPADPNSIFLTAGASSGVNTLLTTICATENTGILIPIPQYPLYTATLALLGAHPVPYYLDEATGWSTSIESIEESLIKAKESGIDVRSICVINPGNPTGAALTRDNIKGVIDLAAKHNLILMADEVYQTNVFLGEFHSFKKVLREMQSEAPQKYAHVSLVSLHSVSKGMVGECGHRGGYFELVGFTPEVVAQIYKLISIFLCPPVIGQCLVDLMVRPPKQGEPSYELYRKEYDGIYETLKTRAMAIYEAFSRMKGVECQEPGGAMYLFPTIRLPQKAVQKAAEEGKKPDDYYCLRLLKATGVCVVPGSGFGQKEGEFHFRTTFLAPGTEWVGRIEKFHEEFMKEFED</sequence>
<dbReference type="SUPFAM" id="SSF53383">
    <property type="entry name" value="PLP-dependent transferases"/>
    <property type="match status" value="1"/>
</dbReference>
<dbReference type="PANTHER" id="PTHR11751">
    <property type="entry name" value="ALANINE AMINOTRANSFERASE"/>
    <property type="match status" value="1"/>
</dbReference>
<keyword evidence="4 12" id="KW-0808">Transferase</keyword>
<evidence type="ECO:0000313" key="12">
    <source>
        <dbReference type="EMBL" id="RPA86441.1"/>
    </source>
</evidence>
<dbReference type="GO" id="GO:0008483">
    <property type="term" value="F:transaminase activity"/>
    <property type="evidence" value="ECO:0007669"/>
    <property type="project" value="UniProtKB-KW"/>
</dbReference>
<dbReference type="OrthoDB" id="1732682at2759"/>
<evidence type="ECO:0000259" key="11">
    <source>
        <dbReference type="Pfam" id="PF00155"/>
    </source>
</evidence>
<feature type="compositionally biased region" description="Low complexity" evidence="10">
    <location>
        <begin position="1"/>
        <end position="17"/>
    </location>
</feature>
<dbReference type="AlphaFoldDB" id="A0A3N4IQE9"/>
<dbReference type="FunFam" id="3.40.640.10:FF:000012">
    <property type="entry name" value="alanine aminotransferase 2"/>
    <property type="match status" value="1"/>
</dbReference>
<evidence type="ECO:0000256" key="8">
    <source>
        <dbReference type="ARBA" id="ARBA00078532"/>
    </source>
</evidence>
<dbReference type="Proteomes" id="UP000275078">
    <property type="component" value="Unassembled WGS sequence"/>
</dbReference>
<dbReference type="CDD" id="cd00609">
    <property type="entry name" value="AAT_like"/>
    <property type="match status" value="1"/>
</dbReference>
<comment type="cofactor">
    <cofactor evidence="1">
        <name>pyridoxal 5'-phosphate</name>
        <dbReference type="ChEBI" id="CHEBI:597326"/>
    </cofactor>
</comment>
<evidence type="ECO:0000256" key="1">
    <source>
        <dbReference type="ARBA" id="ARBA00001933"/>
    </source>
</evidence>
<dbReference type="InterPro" id="IPR015422">
    <property type="entry name" value="PyrdxlP-dep_Trfase_small"/>
</dbReference>
<dbReference type="GO" id="GO:0042853">
    <property type="term" value="P:L-alanine catabolic process"/>
    <property type="evidence" value="ECO:0007669"/>
    <property type="project" value="UniProtKB-UniPathway"/>
</dbReference>
<dbReference type="GO" id="GO:0030170">
    <property type="term" value="F:pyridoxal phosphate binding"/>
    <property type="evidence" value="ECO:0007669"/>
    <property type="project" value="InterPro"/>
</dbReference>
<dbReference type="PANTHER" id="PTHR11751:SF29">
    <property type="entry name" value="ALANINE TRANSAMINASE"/>
    <property type="match status" value="1"/>
</dbReference>
<dbReference type="Gene3D" id="3.40.640.10">
    <property type="entry name" value="Type I PLP-dependent aspartate aminotransferase-like (Major domain)"/>
    <property type="match status" value="1"/>
</dbReference>
<keyword evidence="13" id="KW-1185">Reference proteome</keyword>
<name>A0A3N4IQE9_ASCIM</name>
<evidence type="ECO:0000256" key="2">
    <source>
        <dbReference type="ARBA" id="ARBA00011738"/>
    </source>
</evidence>
<evidence type="ECO:0000256" key="3">
    <source>
        <dbReference type="ARBA" id="ARBA00022576"/>
    </source>
</evidence>
<dbReference type="Gene3D" id="1.10.287.1970">
    <property type="match status" value="1"/>
</dbReference>
<dbReference type="FunFam" id="1.10.287.1970:FF:000001">
    <property type="entry name" value="Alanine aminotransferase 2"/>
    <property type="match status" value="1"/>
</dbReference>
<comment type="subunit">
    <text evidence="2">Homodimer.</text>
</comment>
<dbReference type="InterPro" id="IPR004839">
    <property type="entry name" value="Aminotransferase_I/II_large"/>
</dbReference>